<keyword evidence="1" id="KW-0472">Membrane</keyword>
<feature type="transmembrane region" description="Helical" evidence="1">
    <location>
        <begin position="65"/>
        <end position="86"/>
    </location>
</feature>
<dbReference type="AlphaFoldDB" id="A0A9N8YP66"/>
<keyword evidence="1" id="KW-0812">Transmembrane</keyword>
<evidence type="ECO:0000313" key="2">
    <source>
        <dbReference type="EMBL" id="CAG8437417.1"/>
    </source>
</evidence>
<evidence type="ECO:0000256" key="1">
    <source>
        <dbReference type="SAM" id="Phobius"/>
    </source>
</evidence>
<protein>
    <submittedName>
        <fullName evidence="2">6184_t:CDS:1</fullName>
    </submittedName>
</protein>
<organism evidence="2 3">
    <name type="scientific">Funneliformis mosseae</name>
    <name type="common">Endomycorrhizal fungus</name>
    <name type="synonym">Glomus mosseae</name>
    <dbReference type="NCBI Taxonomy" id="27381"/>
    <lineage>
        <taxon>Eukaryota</taxon>
        <taxon>Fungi</taxon>
        <taxon>Fungi incertae sedis</taxon>
        <taxon>Mucoromycota</taxon>
        <taxon>Glomeromycotina</taxon>
        <taxon>Glomeromycetes</taxon>
        <taxon>Glomerales</taxon>
        <taxon>Glomeraceae</taxon>
        <taxon>Funneliformis</taxon>
    </lineage>
</organism>
<reference evidence="2" key="1">
    <citation type="submission" date="2021-06" db="EMBL/GenBank/DDBJ databases">
        <authorList>
            <person name="Kallberg Y."/>
            <person name="Tangrot J."/>
            <person name="Rosling A."/>
        </authorList>
    </citation>
    <scope>NUCLEOTIDE SEQUENCE</scope>
    <source>
        <strain evidence="2">87-6 pot B 2015</strain>
    </source>
</reference>
<evidence type="ECO:0000313" key="3">
    <source>
        <dbReference type="Proteomes" id="UP000789375"/>
    </source>
</evidence>
<keyword evidence="3" id="KW-1185">Reference proteome</keyword>
<gene>
    <name evidence="2" type="ORF">FMOSSE_LOCUS513</name>
</gene>
<dbReference type="Proteomes" id="UP000789375">
    <property type="component" value="Unassembled WGS sequence"/>
</dbReference>
<name>A0A9N8YP66_FUNMO</name>
<feature type="transmembrane region" description="Helical" evidence="1">
    <location>
        <begin position="40"/>
        <end position="59"/>
    </location>
</feature>
<proteinExistence type="predicted"/>
<keyword evidence="1" id="KW-1133">Transmembrane helix</keyword>
<accession>A0A9N8YP66</accession>
<comment type="caution">
    <text evidence="2">The sequence shown here is derived from an EMBL/GenBank/DDBJ whole genome shotgun (WGS) entry which is preliminary data.</text>
</comment>
<dbReference type="EMBL" id="CAJVPP010000047">
    <property type="protein sequence ID" value="CAG8437417.1"/>
    <property type="molecule type" value="Genomic_DNA"/>
</dbReference>
<sequence>MVATIADLLIDVYFAFRLIQHVRGKQSSTKDEKPYTFCHVRNALLVSIAFALHLSNIILSTEFVYPIIGFTIQTILFIILSCLVTYNVENSQSSSDLENEIKNHEHVHVTLRISTN</sequence>